<dbReference type="InterPro" id="IPR018715">
    <property type="entry name" value="DUF2239"/>
</dbReference>
<reference evidence="1" key="1">
    <citation type="submission" date="2020-05" db="EMBL/GenBank/DDBJ databases">
        <title>Sulfur intermediates as new biogeochemical hubs in an aquatic model microbial ecosystem.</title>
        <authorList>
            <person name="Vigneron A."/>
        </authorList>
    </citation>
    <scope>NUCLEOTIDE SEQUENCE</scope>
    <source>
        <strain evidence="1">Bin.250</strain>
    </source>
</reference>
<protein>
    <submittedName>
        <fullName evidence="1">DUF2239 family protein</fullName>
    </submittedName>
</protein>
<sequence>MPQPIQTTTENHCVAFLGNRNIAHGALRDVALAAKHAFDSNPTEPLLILDCQTSRFVDLDLIGSVAAVAERYPAPLSPEASSRRSDRPRLGVAGKEVTLLPRHWEWLGAQPGGASVALRKLVEQARKVNVETDQARRARDSTHRFMTTMAGDLAGFEEATRALFSHDQRRFKLEIALWPTDIRLHLEQISTAGFDSINSDQIL</sequence>
<organism evidence="1 2">
    <name type="scientific">SAR86 cluster bacterium</name>
    <dbReference type="NCBI Taxonomy" id="2030880"/>
    <lineage>
        <taxon>Bacteria</taxon>
        <taxon>Pseudomonadati</taxon>
        <taxon>Pseudomonadota</taxon>
        <taxon>Gammaproteobacteria</taxon>
        <taxon>SAR86 cluster</taxon>
    </lineage>
</organism>
<evidence type="ECO:0000313" key="1">
    <source>
        <dbReference type="EMBL" id="NQV64263.1"/>
    </source>
</evidence>
<comment type="caution">
    <text evidence="1">The sequence shown here is derived from an EMBL/GenBank/DDBJ whole genome shotgun (WGS) entry which is preliminary data.</text>
</comment>
<accession>A0A972VU29</accession>
<gene>
    <name evidence="1" type="ORF">HQ497_02760</name>
</gene>
<dbReference type="Proteomes" id="UP000754644">
    <property type="component" value="Unassembled WGS sequence"/>
</dbReference>
<name>A0A972VU29_9GAMM</name>
<proteinExistence type="predicted"/>
<dbReference type="EMBL" id="JABMOJ010000098">
    <property type="protein sequence ID" value="NQV64263.1"/>
    <property type="molecule type" value="Genomic_DNA"/>
</dbReference>
<dbReference type="AlphaFoldDB" id="A0A972VU29"/>
<dbReference type="Pfam" id="PF09998">
    <property type="entry name" value="DUF2239"/>
    <property type="match status" value="1"/>
</dbReference>
<evidence type="ECO:0000313" key="2">
    <source>
        <dbReference type="Proteomes" id="UP000754644"/>
    </source>
</evidence>